<evidence type="ECO:0000313" key="1">
    <source>
        <dbReference type="EMBL" id="PZO89130.1"/>
    </source>
</evidence>
<dbReference type="Gene3D" id="3.30.70.120">
    <property type="match status" value="1"/>
</dbReference>
<protein>
    <submittedName>
        <fullName evidence="1">DUF3240 domain-containing protein</fullName>
    </submittedName>
</protein>
<sequence length="100" mass="10803">MKQTIVLRLTCATADADPVVDALRAVSTAPIQVQDEVVRGLDFTDAGTAEHVTGALRRVAIELLADADDVPALVKAAELSRRRFPVRWMTLPVLEAGRLP</sequence>
<comment type="caution">
    <text evidence="1">The sequence shown here is derived from an EMBL/GenBank/DDBJ whole genome shotgun (WGS) entry which is preliminary data.</text>
</comment>
<reference evidence="1 2" key="1">
    <citation type="submission" date="2017-08" db="EMBL/GenBank/DDBJ databases">
        <title>Infants hospitalized years apart are colonized by the same room-sourced microbial strains.</title>
        <authorList>
            <person name="Brooks B."/>
            <person name="Olm M.R."/>
            <person name="Firek B.A."/>
            <person name="Baker R."/>
            <person name="Thomas B.C."/>
            <person name="Morowitz M.J."/>
            <person name="Banfield J.F."/>
        </authorList>
    </citation>
    <scope>NUCLEOTIDE SEQUENCE [LARGE SCALE GENOMIC DNA]</scope>
    <source>
        <strain evidence="1">S2_018_000_R2_101</strain>
    </source>
</reference>
<evidence type="ECO:0000313" key="2">
    <source>
        <dbReference type="Proteomes" id="UP000249066"/>
    </source>
</evidence>
<dbReference type="InterPro" id="IPR015867">
    <property type="entry name" value="N-reg_PII/ATP_PRibTrfase_C"/>
</dbReference>
<dbReference type="Proteomes" id="UP000249066">
    <property type="component" value="Unassembled WGS sequence"/>
</dbReference>
<accession>A0A2W5A3F8</accession>
<gene>
    <name evidence="1" type="ORF">DI623_11275</name>
</gene>
<dbReference type="EMBL" id="QFNN01000072">
    <property type="protein sequence ID" value="PZO89130.1"/>
    <property type="molecule type" value="Genomic_DNA"/>
</dbReference>
<dbReference type="Pfam" id="PF11582">
    <property type="entry name" value="DUF3240"/>
    <property type="match status" value="1"/>
</dbReference>
<dbReference type="AlphaFoldDB" id="A0A2W5A3F8"/>
<name>A0A2W5A3F8_9SPHN</name>
<organism evidence="1 2">
    <name type="scientific">Sphingomonas sanxanigenens</name>
    <dbReference type="NCBI Taxonomy" id="397260"/>
    <lineage>
        <taxon>Bacteria</taxon>
        <taxon>Pseudomonadati</taxon>
        <taxon>Pseudomonadota</taxon>
        <taxon>Alphaproteobacteria</taxon>
        <taxon>Sphingomonadales</taxon>
        <taxon>Sphingomonadaceae</taxon>
        <taxon>Sphingomonas</taxon>
    </lineage>
</organism>
<proteinExistence type="predicted"/>
<dbReference type="InterPro" id="IPR021634">
    <property type="entry name" value="DUF3240"/>
</dbReference>